<dbReference type="Proteomes" id="UP000792457">
    <property type="component" value="Unassembled WGS sequence"/>
</dbReference>
<dbReference type="GO" id="GO:0000470">
    <property type="term" value="P:maturation of LSU-rRNA"/>
    <property type="evidence" value="ECO:0007669"/>
    <property type="project" value="TreeGrafter"/>
</dbReference>
<evidence type="ECO:0000313" key="4">
    <source>
        <dbReference type="EMBL" id="KAG8232004.1"/>
    </source>
</evidence>
<feature type="compositionally biased region" description="Acidic residues" evidence="3">
    <location>
        <begin position="289"/>
        <end position="309"/>
    </location>
</feature>
<name>A0A8K0KD67_LADFU</name>
<comment type="similarity">
    <text evidence="1">Belongs to the RRP15 family.</text>
</comment>
<dbReference type="PANTHER" id="PTHR13245:SF14">
    <property type="entry name" value="RRP15-LIKE PROTEIN"/>
    <property type="match status" value="1"/>
</dbReference>
<dbReference type="AlphaFoldDB" id="A0A8K0KD67"/>
<gene>
    <name evidence="4" type="ORF">J437_LFUL010264</name>
</gene>
<evidence type="ECO:0000256" key="1">
    <source>
        <dbReference type="ARBA" id="ARBA00007462"/>
    </source>
</evidence>
<feature type="compositionally biased region" description="Polar residues" evidence="3">
    <location>
        <begin position="1"/>
        <end position="13"/>
    </location>
</feature>
<dbReference type="InterPro" id="IPR012459">
    <property type="entry name" value="Rrp15"/>
</dbReference>
<evidence type="ECO:0000256" key="2">
    <source>
        <dbReference type="ARBA" id="ARBA00017475"/>
    </source>
</evidence>
<sequence length="309" mass="34786">MNNFKGSILSETITDYVAPKESNVDSSGDSDSSEAEIGSPDDSEEDNDDLELEDEEDIDDDDEGGDNSDEDENMEENHSSLAKGNAGWADAMSKILKTNKPKKKKTIVLSRARTIQAVKESTKKKDDIGFEIEGEIKEEKPTEKELEVVKPKKDKSLPTVKRKEWESRGRIKPTIKDHDREKILSKIAIKGVVQLFNAVQKHQTEIESKLKEVGASELKKERVLKSIDKRSFLDVLMGNAKSVPVQDPAKTKGKIQLKAEEPKSSAWSVLREDFLTDTTLKDWDKEPEMKEDEEEQESLSSDDEDAEMT</sequence>
<dbReference type="Pfam" id="PF07890">
    <property type="entry name" value="Rrp15p"/>
    <property type="match status" value="1"/>
</dbReference>
<protein>
    <recommendedName>
        <fullName evidence="2">RRP15-like protein</fullName>
    </recommendedName>
</protein>
<accession>A0A8K0KD67</accession>
<feature type="region of interest" description="Disordered" evidence="3">
    <location>
        <begin position="147"/>
        <end position="166"/>
    </location>
</feature>
<feature type="region of interest" description="Disordered" evidence="3">
    <location>
        <begin position="279"/>
        <end position="309"/>
    </location>
</feature>
<dbReference type="GO" id="GO:0030687">
    <property type="term" value="C:preribosome, large subunit precursor"/>
    <property type="evidence" value="ECO:0007669"/>
    <property type="project" value="TreeGrafter"/>
</dbReference>
<organism evidence="4 5">
    <name type="scientific">Ladona fulva</name>
    <name type="common">Scarce chaser dragonfly</name>
    <name type="synonym">Libellula fulva</name>
    <dbReference type="NCBI Taxonomy" id="123851"/>
    <lineage>
        <taxon>Eukaryota</taxon>
        <taxon>Metazoa</taxon>
        <taxon>Ecdysozoa</taxon>
        <taxon>Arthropoda</taxon>
        <taxon>Hexapoda</taxon>
        <taxon>Insecta</taxon>
        <taxon>Pterygota</taxon>
        <taxon>Palaeoptera</taxon>
        <taxon>Odonata</taxon>
        <taxon>Epiprocta</taxon>
        <taxon>Anisoptera</taxon>
        <taxon>Libelluloidea</taxon>
        <taxon>Libellulidae</taxon>
        <taxon>Ladona</taxon>
    </lineage>
</organism>
<proteinExistence type="inferred from homology"/>
<dbReference type="OrthoDB" id="20949at2759"/>
<evidence type="ECO:0000256" key="3">
    <source>
        <dbReference type="SAM" id="MobiDB-lite"/>
    </source>
</evidence>
<dbReference type="EMBL" id="KZ308586">
    <property type="protein sequence ID" value="KAG8232004.1"/>
    <property type="molecule type" value="Genomic_DNA"/>
</dbReference>
<keyword evidence="5" id="KW-1185">Reference proteome</keyword>
<comment type="caution">
    <text evidence="4">The sequence shown here is derived from an EMBL/GenBank/DDBJ whole genome shotgun (WGS) entry which is preliminary data.</text>
</comment>
<dbReference type="GO" id="GO:0000460">
    <property type="term" value="P:maturation of 5.8S rRNA"/>
    <property type="evidence" value="ECO:0007669"/>
    <property type="project" value="TreeGrafter"/>
</dbReference>
<dbReference type="PANTHER" id="PTHR13245">
    <property type="entry name" value="RRP15-LIKE PROTEIN"/>
    <property type="match status" value="1"/>
</dbReference>
<feature type="compositionally biased region" description="Basic and acidic residues" evidence="3">
    <location>
        <begin position="279"/>
        <end position="288"/>
    </location>
</feature>
<reference evidence="4" key="2">
    <citation type="submission" date="2017-10" db="EMBL/GenBank/DDBJ databases">
        <title>Ladona fulva Genome sequencing and assembly.</title>
        <authorList>
            <person name="Murali S."/>
            <person name="Richards S."/>
            <person name="Bandaranaike D."/>
            <person name="Bellair M."/>
            <person name="Blankenburg K."/>
            <person name="Chao H."/>
            <person name="Dinh H."/>
            <person name="Doddapaneni H."/>
            <person name="Dugan-Rocha S."/>
            <person name="Elkadiri S."/>
            <person name="Gnanaolivu R."/>
            <person name="Hernandez B."/>
            <person name="Skinner E."/>
            <person name="Javaid M."/>
            <person name="Lee S."/>
            <person name="Li M."/>
            <person name="Ming W."/>
            <person name="Munidasa M."/>
            <person name="Muniz J."/>
            <person name="Nguyen L."/>
            <person name="Hughes D."/>
            <person name="Osuji N."/>
            <person name="Pu L.-L."/>
            <person name="Puazo M."/>
            <person name="Qu C."/>
            <person name="Quiroz J."/>
            <person name="Raj R."/>
            <person name="Weissenberger G."/>
            <person name="Xin Y."/>
            <person name="Zou X."/>
            <person name="Han Y."/>
            <person name="Worley K."/>
            <person name="Muzny D."/>
            <person name="Gibbs R."/>
        </authorList>
    </citation>
    <scope>NUCLEOTIDE SEQUENCE</scope>
    <source>
        <strain evidence="4">Sampled in the wild</strain>
    </source>
</reference>
<feature type="compositionally biased region" description="Acidic residues" evidence="3">
    <location>
        <begin position="31"/>
        <end position="74"/>
    </location>
</feature>
<reference evidence="4" key="1">
    <citation type="submission" date="2013-04" db="EMBL/GenBank/DDBJ databases">
        <authorList>
            <person name="Qu J."/>
            <person name="Murali S.C."/>
            <person name="Bandaranaike D."/>
            <person name="Bellair M."/>
            <person name="Blankenburg K."/>
            <person name="Chao H."/>
            <person name="Dinh H."/>
            <person name="Doddapaneni H."/>
            <person name="Downs B."/>
            <person name="Dugan-Rocha S."/>
            <person name="Elkadiri S."/>
            <person name="Gnanaolivu R.D."/>
            <person name="Hernandez B."/>
            <person name="Javaid M."/>
            <person name="Jayaseelan J.C."/>
            <person name="Lee S."/>
            <person name="Li M."/>
            <person name="Ming W."/>
            <person name="Munidasa M."/>
            <person name="Muniz J."/>
            <person name="Nguyen L."/>
            <person name="Ongeri F."/>
            <person name="Osuji N."/>
            <person name="Pu L.-L."/>
            <person name="Puazo M."/>
            <person name="Qu C."/>
            <person name="Quiroz J."/>
            <person name="Raj R."/>
            <person name="Weissenberger G."/>
            <person name="Xin Y."/>
            <person name="Zou X."/>
            <person name="Han Y."/>
            <person name="Richards S."/>
            <person name="Worley K."/>
            <person name="Muzny D."/>
            <person name="Gibbs R."/>
        </authorList>
    </citation>
    <scope>NUCLEOTIDE SEQUENCE</scope>
    <source>
        <strain evidence="4">Sampled in the wild</strain>
    </source>
</reference>
<evidence type="ECO:0000313" key="5">
    <source>
        <dbReference type="Proteomes" id="UP000792457"/>
    </source>
</evidence>
<feature type="region of interest" description="Disordered" evidence="3">
    <location>
        <begin position="1"/>
        <end position="97"/>
    </location>
</feature>